<keyword evidence="4 6" id="KW-1133">Transmembrane helix</keyword>
<dbReference type="CDD" id="cd13128">
    <property type="entry name" value="MATE_Wzx_like"/>
    <property type="match status" value="1"/>
</dbReference>
<organism evidence="7 8">
    <name type="scientific">Candidatus Methylobacter titanis</name>
    <dbReference type="NCBI Taxonomy" id="3053457"/>
    <lineage>
        <taxon>Bacteria</taxon>
        <taxon>Pseudomonadati</taxon>
        <taxon>Pseudomonadota</taxon>
        <taxon>Gammaproteobacteria</taxon>
        <taxon>Methylococcales</taxon>
        <taxon>Methylococcaceae</taxon>
        <taxon>Methylobacter</taxon>
    </lineage>
</organism>
<feature type="transmembrane region" description="Helical" evidence="6">
    <location>
        <begin position="155"/>
        <end position="174"/>
    </location>
</feature>
<dbReference type="PANTHER" id="PTHR30250">
    <property type="entry name" value="PST FAMILY PREDICTED COLANIC ACID TRANSPORTER"/>
    <property type="match status" value="1"/>
</dbReference>
<feature type="transmembrane region" description="Helical" evidence="6">
    <location>
        <begin position="373"/>
        <end position="393"/>
    </location>
</feature>
<dbReference type="Proteomes" id="UP001160519">
    <property type="component" value="Unassembled WGS sequence"/>
</dbReference>
<evidence type="ECO:0000256" key="2">
    <source>
        <dbReference type="ARBA" id="ARBA00022475"/>
    </source>
</evidence>
<feature type="transmembrane region" description="Helical" evidence="6">
    <location>
        <begin position="122"/>
        <end position="143"/>
    </location>
</feature>
<name>A0AA43Q7L5_9GAMM</name>
<evidence type="ECO:0000313" key="8">
    <source>
        <dbReference type="Proteomes" id="UP001160519"/>
    </source>
</evidence>
<feature type="transmembrane region" description="Helical" evidence="6">
    <location>
        <begin position="302"/>
        <end position="325"/>
    </location>
</feature>
<evidence type="ECO:0000313" key="7">
    <source>
        <dbReference type="EMBL" id="MDI1231256.1"/>
    </source>
</evidence>
<dbReference type="InterPro" id="IPR002797">
    <property type="entry name" value="Polysacc_synth"/>
</dbReference>
<keyword evidence="8" id="KW-1185">Reference proteome</keyword>
<feature type="transmembrane region" description="Helical" evidence="6">
    <location>
        <begin position="180"/>
        <end position="196"/>
    </location>
</feature>
<feature type="transmembrane region" description="Helical" evidence="6">
    <location>
        <begin position="7"/>
        <end position="24"/>
    </location>
</feature>
<protein>
    <submittedName>
        <fullName evidence="7">Flippase</fullName>
    </submittedName>
</protein>
<accession>A0AA43Q7L5</accession>
<feature type="transmembrane region" description="Helical" evidence="6">
    <location>
        <begin position="36"/>
        <end position="56"/>
    </location>
</feature>
<evidence type="ECO:0000256" key="1">
    <source>
        <dbReference type="ARBA" id="ARBA00004651"/>
    </source>
</evidence>
<dbReference type="GO" id="GO:0005886">
    <property type="term" value="C:plasma membrane"/>
    <property type="evidence" value="ECO:0007669"/>
    <property type="project" value="UniProtKB-SubCell"/>
</dbReference>
<feature type="transmembrane region" description="Helical" evidence="6">
    <location>
        <begin position="337"/>
        <end position="361"/>
    </location>
</feature>
<dbReference type="EMBL" id="JAQSDF010000025">
    <property type="protein sequence ID" value="MDI1231256.1"/>
    <property type="molecule type" value="Genomic_DNA"/>
</dbReference>
<reference evidence="7" key="1">
    <citation type="submission" date="2023-01" db="EMBL/GenBank/DDBJ databases">
        <title>Biogeochemical cycle of methane in antarctic sediments.</title>
        <authorList>
            <person name="Roldan D.M."/>
            <person name="Menes R.J."/>
        </authorList>
    </citation>
    <scope>NUCLEOTIDE SEQUENCE [LARGE SCALE GENOMIC DNA]</scope>
    <source>
        <strain evidence="7">K-2018 MAG008</strain>
    </source>
</reference>
<dbReference type="InterPro" id="IPR050833">
    <property type="entry name" value="Poly_Biosynth_Transport"/>
</dbReference>
<feature type="transmembrane region" description="Helical" evidence="6">
    <location>
        <begin position="86"/>
        <end position="110"/>
    </location>
</feature>
<gene>
    <name evidence="7" type="ORF">PSU93_08925</name>
</gene>
<dbReference type="AlphaFoldDB" id="A0AA43Q7L5"/>
<evidence type="ECO:0000256" key="5">
    <source>
        <dbReference type="ARBA" id="ARBA00023136"/>
    </source>
</evidence>
<keyword evidence="5 6" id="KW-0472">Membrane</keyword>
<proteinExistence type="predicted"/>
<keyword evidence="3 6" id="KW-0812">Transmembrane</keyword>
<evidence type="ECO:0000256" key="4">
    <source>
        <dbReference type="ARBA" id="ARBA00022989"/>
    </source>
</evidence>
<comment type="caution">
    <text evidence="7">The sequence shown here is derived from an EMBL/GenBank/DDBJ whole genome shotgun (WGS) entry which is preliminary data.</text>
</comment>
<evidence type="ECO:0000256" key="3">
    <source>
        <dbReference type="ARBA" id="ARBA00022692"/>
    </source>
</evidence>
<evidence type="ECO:0000256" key="6">
    <source>
        <dbReference type="SAM" id="Phobius"/>
    </source>
</evidence>
<dbReference type="PANTHER" id="PTHR30250:SF26">
    <property type="entry name" value="PSMA PROTEIN"/>
    <property type="match status" value="1"/>
</dbReference>
<sequence length="438" mass="47772">MHFRNILWNLVGLGLPLLIAALTVPKLLTLIGSERFGFLALAWGLIGYAGALDLGIGRAITQRISVLRGGADNEQIPDVVATAIRITLVTGGVGMFLIVIAALSGAYRLIHADTVPAAEIELSMLLLGLALPMQAISASYRGVNEAYLNFKSISVLRIFLGAANFGAPFLVALYTKEVHWLVATLVLSRCLALVFYRRCAHHCMAKEGHIRRGNYGRQFAQSLLQFGGWFTISSVVSPFLVQADRFFVGALISASAVTLYVIPYEVTVQTLLFVGAVTTVAFPVITNLIHSAPQQAAATFHLWLYRVTGLMLVLMTVLAFVMPYLLRLWIGPQVTEVSVWVGQILCIGVFFNAIGAMYFALLHAYGKTKMTAMLHLVELPFFIAALYVLISHYGVVGAAVAWVLRMAVDTLALVVMARIIKEQKIIGLSEPELRGTHE</sequence>
<feature type="transmembrane region" description="Helical" evidence="6">
    <location>
        <begin position="246"/>
        <end position="264"/>
    </location>
</feature>
<feature type="transmembrane region" description="Helical" evidence="6">
    <location>
        <begin position="270"/>
        <end position="290"/>
    </location>
</feature>
<dbReference type="Pfam" id="PF01943">
    <property type="entry name" value="Polysacc_synt"/>
    <property type="match status" value="1"/>
</dbReference>
<keyword evidence="2" id="KW-1003">Cell membrane</keyword>
<comment type="subcellular location">
    <subcellularLocation>
        <location evidence="1">Cell membrane</location>
        <topology evidence="1">Multi-pass membrane protein</topology>
    </subcellularLocation>
</comment>